<dbReference type="Gene3D" id="2.40.50.1020">
    <property type="entry name" value="LytTr DNA-binding domain"/>
    <property type="match status" value="1"/>
</dbReference>
<dbReference type="InterPro" id="IPR001789">
    <property type="entry name" value="Sig_transdc_resp-reg_receiver"/>
</dbReference>
<keyword evidence="5" id="KW-1185">Reference proteome</keyword>
<comment type="caution">
    <text evidence="4">The sequence shown here is derived from an EMBL/GenBank/DDBJ whole genome shotgun (WGS) entry which is preliminary data.</text>
</comment>
<dbReference type="Pfam" id="PF04397">
    <property type="entry name" value="LytTR"/>
    <property type="match status" value="1"/>
</dbReference>
<dbReference type="InterPro" id="IPR011006">
    <property type="entry name" value="CheY-like_superfamily"/>
</dbReference>
<evidence type="ECO:0000313" key="5">
    <source>
        <dbReference type="Proteomes" id="UP000558089"/>
    </source>
</evidence>
<dbReference type="GO" id="GO:0003677">
    <property type="term" value="F:DNA binding"/>
    <property type="evidence" value="ECO:0007669"/>
    <property type="project" value="InterPro"/>
</dbReference>
<evidence type="ECO:0000259" key="2">
    <source>
        <dbReference type="PROSITE" id="PS50110"/>
    </source>
</evidence>
<proteinExistence type="predicted"/>
<dbReference type="PROSITE" id="PS50110">
    <property type="entry name" value="RESPONSE_REGULATORY"/>
    <property type="match status" value="1"/>
</dbReference>
<dbReference type="GO" id="GO:0000156">
    <property type="term" value="F:phosphorelay response regulator activity"/>
    <property type="evidence" value="ECO:0007669"/>
    <property type="project" value="InterPro"/>
</dbReference>
<dbReference type="PROSITE" id="PS50930">
    <property type="entry name" value="HTH_LYTTR"/>
    <property type="match status" value="1"/>
</dbReference>
<name>A0A850NQE3_9FLAO</name>
<evidence type="ECO:0000313" key="4">
    <source>
        <dbReference type="EMBL" id="NVN19527.1"/>
    </source>
</evidence>
<dbReference type="PANTHER" id="PTHR37299:SF1">
    <property type="entry name" value="STAGE 0 SPORULATION PROTEIN A HOMOLOG"/>
    <property type="match status" value="1"/>
</dbReference>
<dbReference type="EMBL" id="WYET01000007">
    <property type="protein sequence ID" value="NVN19527.1"/>
    <property type="molecule type" value="Genomic_DNA"/>
</dbReference>
<dbReference type="SUPFAM" id="SSF52172">
    <property type="entry name" value="CheY-like"/>
    <property type="match status" value="1"/>
</dbReference>
<reference evidence="4 5" key="1">
    <citation type="submission" date="2020-01" db="EMBL/GenBank/DDBJ databases">
        <title>Draft Genome Analysis of Muricauda sp. HICW Isolated from coastal seawater of PR China.</title>
        <authorList>
            <person name="Chen M.-X."/>
        </authorList>
    </citation>
    <scope>NUCLEOTIDE SEQUENCE [LARGE SCALE GENOMIC DNA]</scope>
    <source>
        <strain evidence="4 5">HICW</strain>
    </source>
</reference>
<dbReference type="InterPro" id="IPR007492">
    <property type="entry name" value="LytTR_DNA-bd_dom"/>
</dbReference>
<evidence type="ECO:0000259" key="3">
    <source>
        <dbReference type="PROSITE" id="PS50930"/>
    </source>
</evidence>
<protein>
    <submittedName>
        <fullName evidence="4">Response regulator</fullName>
    </submittedName>
</protein>
<dbReference type="SMART" id="SM00850">
    <property type="entry name" value="LytTR"/>
    <property type="match status" value="1"/>
</dbReference>
<dbReference type="InterPro" id="IPR046947">
    <property type="entry name" value="LytR-like"/>
</dbReference>
<dbReference type="RefSeq" id="WP_176621071.1">
    <property type="nucleotide sequence ID" value="NZ_WYET01000007.1"/>
</dbReference>
<evidence type="ECO:0000256" key="1">
    <source>
        <dbReference type="PROSITE-ProRule" id="PRU00169"/>
    </source>
</evidence>
<dbReference type="Pfam" id="PF00072">
    <property type="entry name" value="Response_reg"/>
    <property type="match status" value="1"/>
</dbReference>
<feature type="modified residue" description="4-aspartylphosphate" evidence="1">
    <location>
        <position position="55"/>
    </location>
</feature>
<dbReference type="AlphaFoldDB" id="A0A850NQE3"/>
<dbReference type="Proteomes" id="UP000558089">
    <property type="component" value="Unassembled WGS sequence"/>
</dbReference>
<keyword evidence="1" id="KW-0597">Phosphoprotein</keyword>
<feature type="domain" description="HTH LytTR-type" evidence="3">
    <location>
        <begin position="145"/>
        <end position="247"/>
    </location>
</feature>
<dbReference type="Gene3D" id="3.40.50.2300">
    <property type="match status" value="1"/>
</dbReference>
<organism evidence="4 5">
    <name type="scientific">Flagellimonas chongwuensis</name>
    <dbReference type="NCBI Taxonomy" id="2697365"/>
    <lineage>
        <taxon>Bacteria</taxon>
        <taxon>Pseudomonadati</taxon>
        <taxon>Bacteroidota</taxon>
        <taxon>Flavobacteriia</taxon>
        <taxon>Flavobacteriales</taxon>
        <taxon>Flavobacteriaceae</taxon>
        <taxon>Flagellimonas</taxon>
    </lineage>
</organism>
<accession>A0A850NQE3</accession>
<gene>
    <name evidence="4" type="ORF">GUA46_14350</name>
</gene>
<dbReference type="SMART" id="SM00448">
    <property type="entry name" value="REC"/>
    <property type="match status" value="1"/>
</dbReference>
<dbReference type="PANTHER" id="PTHR37299">
    <property type="entry name" value="TRANSCRIPTIONAL REGULATOR-RELATED"/>
    <property type="match status" value="1"/>
</dbReference>
<sequence length="247" mass="28154">MLEAIIVDDEQHCINRLQKQLGAEAPDIEIIACCKTVENAQQIIAENSPDILFLDVQLGNQTGFDLLAAMKKIDFEIIFTTSYDNYALKAFKFSALDYLLKPVDKDDLRRSLQRLRQQRGLKDTSKKIDILFHNFKEGSETSKRIAIPTVDGYTMLDAKDIIRLQSDVNYTNIYTSAGKKITASKTIKFFESMLEGNDFFRVHKSHLVNLKFVESYSKGKGGHISLVDGNQIEVAIRRKEELLKRLT</sequence>
<feature type="domain" description="Response regulatory" evidence="2">
    <location>
        <begin position="3"/>
        <end position="116"/>
    </location>
</feature>